<name>A0A430FLN0_9BIFI</name>
<dbReference type="Proteomes" id="UP000287533">
    <property type="component" value="Unassembled WGS sequence"/>
</dbReference>
<reference evidence="3 4" key="1">
    <citation type="submission" date="2018-09" db="EMBL/GenBank/DDBJ databases">
        <title>Characterization of the phylogenetic diversity of five novel species belonging to the genus Bifidobacterium.</title>
        <authorList>
            <person name="Lugli G.A."/>
            <person name="Duranti S."/>
            <person name="Milani C."/>
        </authorList>
    </citation>
    <scope>NUCLEOTIDE SEQUENCE [LARGE SCALE GENOMIC DNA]</scope>
    <source>
        <strain evidence="3 4">2034B</strain>
    </source>
</reference>
<evidence type="ECO:0000313" key="4">
    <source>
        <dbReference type="Proteomes" id="UP000287533"/>
    </source>
</evidence>
<sequence>MRTAYGKKIISAVIALAVSVIPMAAASQTALAEDTGTVDMLRLYNPHTGEHFYTADENEKRTLTIKGWQYEGVGWVAPVRSNTPVYRLYNPNVGDHHYTMNAGERDSLVRAGWRDEGIGWYSSDTNRAYPLYRQYNAGATTGSHNYTVNLNEAQSLIRAGWRDEGIAWYGVGPGRAAPNPDAEAERILQGIADKCWRRDGPQQQLICAAEAINRYTENATYAMEGPDYAYPRGLLVMGVYTCAGTASSAVRVAQMMGYPATHTNMRQNTHQWADVIVNGEHWIMDPYAPIAAKKVPGSFDYPMWDCDDNSCWLNGWSGGNPAYCKGESGCNASFTTTIY</sequence>
<dbReference type="RefSeq" id="WP_206430738.1">
    <property type="nucleotide sequence ID" value="NZ_QXGL01000002.1"/>
</dbReference>
<feature type="signal peptide" evidence="1">
    <location>
        <begin position="1"/>
        <end position="32"/>
    </location>
</feature>
<gene>
    <name evidence="3" type="ORF">D2E25_1013</name>
</gene>
<evidence type="ECO:0000256" key="1">
    <source>
        <dbReference type="SAM" id="SignalP"/>
    </source>
</evidence>
<dbReference type="AlphaFoldDB" id="A0A430FLN0"/>
<keyword evidence="4" id="KW-1185">Reference proteome</keyword>
<keyword evidence="1" id="KW-0732">Signal</keyword>
<evidence type="ECO:0000259" key="2">
    <source>
        <dbReference type="Pfam" id="PF18885"/>
    </source>
</evidence>
<organism evidence="3 4">
    <name type="scientific">Bifidobacterium goeldii</name>
    <dbReference type="NCBI Taxonomy" id="2306975"/>
    <lineage>
        <taxon>Bacteria</taxon>
        <taxon>Bacillati</taxon>
        <taxon>Actinomycetota</taxon>
        <taxon>Actinomycetes</taxon>
        <taxon>Bifidobacteriales</taxon>
        <taxon>Bifidobacteriaceae</taxon>
        <taxon>Bifidobacterium</taxon>
    </lineage>
</organism>
<dbReference type="Pfam" id="PF18885">
    <property type="entry name" value="DUF5648"/>
    <property type="match status" value="1"/>
</dbReference>
<evidence type="ECO:0000313" key="3">
    <source>
        <dbReference type="EMBL" id="RSX53690.1"/>
    </source>
</evidence>
<comment type="caution">
    <text evidence="3">The sequence shown here is derived from an EMBL/GenBank/DDBJ whole genome shotgun (WGS) entry which is preliminary data.</text>
</comment>
<proteinExistence type="predicted"/>
<protein>
    <submittedName>
        <fullName evidence="3">Peptidase</fullName>
    </submittedName>
</protein>
<feature type="domain" description="DUF5648" evidence="2">
    <location>
        <begin position="40"/>
        <end position="170"/>
    </location>
</feature>
<dbReference type="InterPro" id="IPR043708">
    <property type="entry name" value="DUF5648"/>
</dbReference>
<feature type="chain" id="PRO_5039643179" evidence="1">
    <location>
        <begin position="33"/>
        <end position="339"/>
    </location>
</feature>
<dbReference type="EMBL" id="QXGL01000002">
    <property type="protein sequence ID" value="RSX53690.1"/>
    <property type="molecule type" value="Genomic_DNA"/>
</dbReference>
<accession>A0A430FLN0</accession>